<organism evidence="1 2">
    <name type="scientific">Tetrapyrgos nigripes</name>
    <dbReference type="NCBI Taxonomy" id="182062"/>
    <lineage>
        <taxon>Eukaryota</taxon>
        <taxon>Fungi</taxon>
        <taxon>Dikarya</taxon>
        <taxon>Basidiomycota</taxon>
        <taxon>Agaricomycotina</taxon>
        <taxon>Agaricomycetes</taxon>
        <taxon>Agaricomycetidae</taxon>
        <taxon>Agaricales</taxon>
        <taxon>Marasmiineae</taxon>
        <taxon>Marasmiaceae</taxon>
        <taxon>Tetrapyrgos</taxon>
    </lineage>
</organism>
<accession>A0A8H5GWD0</accession>
<proteinExistence type="predicted"/>
<dbReference type="Proteomes" id="UP000559256">
    <property type="component" value="Unassembled WGS sequence"/>
</dbReference>
<dbReference type="PANTHER" id="PTHR42034:SF1">
    <property type="entry name" value="CONDENSATION DOMAIN-CONTAINING PROTEIN"/>
    <property type="match status" value="1"/>
</dbReference>
<dbReference type="EMBL" id="JAACJM010000006">
    <property type="protein sequence ID" value="KAF5372194.1"/>
    <property type="molecule type" value="Genomic_DNA"/>
</dbReference>
<dbReference type="AlphaFoldDB" id="A0A8H5GWD0"/>
<protein>
    <submittedName>
        <fullName evidence="1">Uncharacterized protein</fullName>
    </submittedName>
</protein>
<dbReference type="InterPro" id="IPR023213">
    <property type="entry name" value="CAT-like_dom_sf"/>
</dbReference>
<name>A0A8H5GWD0_9AGAR</name>
<reference evidence="1 2" key="1">
    <citation type="journal article" date="2020" name="ISME J.">
        <title>Uncovering the hidden diversity of litter-decomposition mechanisms in mushroom-forming fungi.</title>
        <authorList>
            <person name="Floudas D."/>
            <person name="Bentzer J."/>
            <person name="Ahren D."/>
            <person name="Johansson T."/>
            <person name="Persson P."/>
            <person name="Tunlid A."/>
        </authorList>
    </citation>
    <scope>NUCLEOTIDE SEQUENCE [LARGE SCALE GENOMIC DNA]</scope>
    <source>
        <strain evidence="1 2">CBS 291.85</strain>
    </source>
</reference>
<comment type="caution">
    <text evidence="1">The sequence shown here is derived from an EMBL/GenBank/DDBJ whole genome shotgun (WGS) entry which is preliminary data.</text>
</comment>
<dbReference type="OrthoDB" id="3252971at2759"/>
<sequence length="536" mass="59807">MALVQQVYSRPSVSNQITPSLPSLHFTTTDGVHYVRRLHGRERLSAAQMQHCAGYGQIIAIGDLELKASLTKEEFEPYARSAWMSLRHKTPWTALRTAPLECGEPNAYTFTYEKPTSGDLSLVKKWADETIFWRTESVNFAEGQQVLKETYWKPADGRYGLELHLVKNREHDRWIIMISGPHWLTDGRGMFPVIDQYYRCLQAALDGSAPTWSALPWGEEVTRLPPSAIEIIPNTGDVVAKPPPPSTLFTRPAVERIPGRPESIDARVALSKEQTKAFNFACKRHRVTATVAINSILILAELESLLRLAKEKSPEQYAQLVSQYESAEGFPLLGNIVALREFLSPYWASLTGNTGTAGIVNLGFPTYHDMAAVRKCMQLGPDGTFIKNLGPQTFWKGLCANTQKLLKEGAKATPHMYHVSANMGEDTARTILQAVIGPAGVVPSSLGNLERLDWFTPFRPSVAWQTPNTAFAVHDWHFGVRVADTPSYVVHSWDYDGELTINIQGASNYHTEKSWNTFASVLRDTIEQLLSVKAVL</sequence>
<keyword evidence="2" id="KW-1185">Reference proteome</keyword>
<dbReference type="PANTHER" id="PTHR42034">
    <property type="entry name" value="CHROMOSOME 7, WHOLE GENOME SHOTGUN SEQUENCE-RELATED"/>
    <property type="match status" value="1"/>
</dbReference>
<evidence type="ECO:0000313" key="2">
    <source>
        <dbReference type="Proteomes" id="UP000559256"/>
    </source>
</evidence>
<evidence type="ECO:0000313" key="1">
    <source>
        <dbReference type="EMBL" id="KAF5372194.1"/>
    </source>
</evidence>
<dbReference type="Gene3D" id="3.30.559.10">
    <property type="entry name" value="Chloramphenicol acetyltransferase-like domain"/>
    <property type="match status" value="1"/>
</dbReference>
<gene>
    <name evidence="1" type="ORF">D9758_005047</name>
</gene>